<evidence type="ECO:0000313" key="6">
    <source>
        <dbReference type="Proteomes" id="UP000663855"/>
    </source>
</evidence>
<dbReference type="EMBL" id="CAJOBH010005505">
    <property type="protein sequence ID" value="CAF4026577.1"/>
    <property type="molecule type" value="Genomic_DNA"/>
</dbReference>
<evidence type="ECO:0000313" key="5">
    <source>
        <dbReference type="EMBL" id="CAF4026577.1"/>
    </source>
</evidence>
<reference evidence="2" key="1">
    <citation type="submission" date="2021-02" db="EMBL/GenBank/DDBJ databases">
        <authorList>
            <person name="Nowell W R."/>
        </authorList>
    </citation>
    <scope>NUCLEOTIDE SEQUENCE</scope>
</reference>
<dbReference type="Proteomes" id="UP000663855">
    <property type="component" value="Unassembled WGS sequence"/>
</dbReference>
<feature type="transmembrane region" description="Helical" evidence="1">
    <location>
        <begin position="385"/>
        <end position="407"/>
    </location>
</feature>
<accession>A0A814N8U5</accession>
<proteinExistence type="predicted"/>
<comment type="caution">
    <text evidence="2">The sequence shown here is derived from an EMBL/GenBank/DDBJ whole genome shotgun (WGS) entry which is preliminary data.</text>
</comment>
<dbReference type="Proteomes" id="UP000681967">
    <property type="component" value="Unassembled WGS sequence"/>
</dbReference>
<dbReference type="EMBL" id="CAJNRE010002138">
    <property type="protein sequence ID" value="CAF1967336.1"/>
    <property type="molecule type" value="Genomic_DNA"/>
</dbReference>
<evidence type="ECO:0000256" key="1">
    <source>
        <dbReference type="SAM" id="Phobius"/>
    </source>
</evidence>
<dbReference type="EMBL" id="CAJNOV010002072">
    <property type="protein sequence ID" value="CAF1088402.1"/>
    <property type="molecule type" value="Genomic_DNA"/>
</dbReference>
<evidence type="ECO:0000313" key="2">
    <source>
        <dbReference type="EMBL" id="CAF1088402.1"/>
    </source>
</evidence>
<protein>
    <submittedName>
        <fullName evidence="2">Uncharacterized protein</fullName>
    </submittedName>
</protein>
<keyword evidence="1" id="KW-0812">Transmembrane</keyword>
<evidence type="ECO:0000313" key="3">
    <source>
        <dbReference type="EMBL" id="CAF1967336.1"/>
    </source>
</evidence>
<sequence>MMHALAFTRNKQNVISISIILLLLLFYHNYYHNSTNKVFISNPINGQYRLTDLNFTYVPLPPSFAAHYSINSGVPLSSNALNWLYSSFQCLNGNPGDFHTEDSWPSRQCIFHNVCLRQNGSSPKYIIDYFYPSSIESLASTSIRSNNTFLALRHGARYVSGGLSTIDVQPIPMNHQNRTDPNSNLSYLDDTYLIYQILPDGDMNFGHVIFDDAFGLFANLKQFRATRYSSPKKNHVLVFRSCSQFPGNLSSLCHKFTEGIFPVITSHQVHSISSLFNSSVNSNRICFRELVAGHGSTGAVGWGPNNFNRAEVFSEFRSKLLLAHGINPNVTPQQHHIMLVNKTGKRRFNNINEIYSKILTTPRYSGIKVTIANDFKNLSITQQLALFQTITVAVSPCGGISLLFFVLPRHSTLIVSSYPQLSKGVYTPGRMEAQVWDFQSHLHVIHYPVNASDDFTLSSEFKNTDWAALRNHANINLKVDKLFPLIDQAIITATLGRS</sequence>
<dbReference type="Proteomes" id="UP000663824">
    <property type="component" value="Unassembled WGS sequence"/>
</dbReference>
<organism evidence="2 6">
    <name type="scientific">Rotaria magnacalcarata</name>
    <dbReference type="NCBI Taxonomy" id="392030"/>
    <lineage>
        <taxon>Eukaryota</taxon>
        <taxon>Metazoa</taxon>
        <taxon>Spiralia</taxon>
        <taxon>Gnathifera</taxon>
        <taxon>Rotifera</taxon>
        <taxon>Eurotatoria</taxon>
        <taxon>Bdelloidea</taxon>
        <taxon>Philodinida</taxon>
        <taxon>Philodinidae</taxon>
        <taxon>Rotaria</taxon>
    </lineage>
</organism>
<keyword evidence="1" id="KW-0472">Membrane</keyword>
<keyword evidence="1" id="KW-1133">Transmembrane helix</keyword>
<feature type="transmembrane region" description="Helical" evidence="1">
    <location>
        <begin position="12"/>
        <end position="31"/>
    </location>
</feature>
<evidence type="ECO:0000313" key="4">
    <source>
        <dbReference type="EMBL" id="CAF3915942.1"/>
    </source>
</evidence>
<dbReference type="EMBL" id="CAJOBI010002137">
    <property type="protein sequence ID" value="CAF3915942.1"/>
    <property type="molecule type" value="Genomic_DNA"/>
</dbReference>
<name>A0A814N8U5_9BILA</name>
<dbReference type="AlphaFoldDB" id="A0A814N8U5"/>
<dbReference type="Proteomes" id="UP000676336">
    <property type="component" value="Unassembled WGS sequence"/>
</dbReference>
<gene>
    <name evidence="5" type="ORF">BYL167_LOCUS15087</name>
    <name evidence="2" type="ORF">CJN711_LOCUS6545</name>
    <name evidence="3" type="ORF">MBJ925_LOCUS6648</name>
    <name evidence="4" type="ORF">SMN809_LOCUS7410</name>
</gene>